<dbReference type="Proteomes" id="UP001253637">
    <property type="component" value="Segment"/>
</dbReference>
<reference evidence="3" key="1">
    <citation type="submission" date="2021-04" db="EMBL/GenBank/DDBJ databases">
        <title>Draft Genome Sequence of Pandoravirus japonicus, Isolated from the Sabaishi River of Niigata, Japan.</title>
        <authorList>
            <person name="Hosokawa N."/>
            <person name="Takahashi H."/>
            <person name="Aoki K."/>
            <person name="Takemura M."/>
        </authorList>
    </citation>
    <scope>NUCLEOTIDE SEQUENCE</scope>
</reference>
<dbReference type="PANTHER" id="PTHR46586:SF3">
    <property type="entry name" value="ANKYRIN REPEAT-CONTAINING PROTEIN"/>
    <property type="match status" value="1"/>
</dbReference>
<evidence type="ECO:0000259" key="2">
    <source>
        <dbReference type="PROSITE" id="PS50181"/>
    </source>
</evidence>
<evidence type="ECO:0000313" key="4">
    <source>
        <dbReference type="Proteomes" id="UP001253637"/>
    </source>
</evidence>
<name>A0A811BR58_9VIRU</name>
<sequence length="495" mass="53587">MSIDDLPDEILAHVFAWAPCLDAARTLILVSHRWRSVATDERAMGRRPCAVRGSRRSTLCNRAAATGHVDCLAYARSRGRSWGVNVCASAAGGGHLACLEYAHANGCPWDESTPKEAAFGGHLACLEYARTNGCPWDEDTSEAAATGGHLDCLAYAYEGGCVTSARACRKAAESGHAACVKYLLDAGFPCTHKTWRAAARGGSVECLDVLESVCPFLYDPTTWETSMKIGGGGHIAAAEWLRARGVGGGYFMMEGAARHGRVDFVDYMLGRRDARSNDPYSDMAIVWAAARGGHTDCLRLLLEKGQYPFNAEKDSMGVYAAAASSGHIECLRYMHETHGGPAWFSDNRTCAAAARKGRLDCLRYAHENGCPWGRRTVSSAAYSGHLDCLVYAVEHGCAYDAYAVEAAARSGKSQCLRYLWTIGVPLTGRALALARKVDTIRFLLDKGCPTDCAYYLDVDHSEARRLLREAGCRPRRQVSDPSEWDSSSFSSSSSA</sequence>
<dbReference type="Pfam" id="PF12796">
    <property type="entry name" value="Ank_2"/>
    <property type="match status" value="1"/>
</dbReference>
<dbReference type="SUPFAM" id="SSF48403">
    <property type="entry name" value="Ankyrin repeat"/>
    <property type="match status" value="2"/>
</dbReference>
<dbReference type="Gene3D" id="1.20.1280.50">
    <property type="match status" value="1"/>
</dbReference>
<dbReference type="Gene3D" id="1.25.40.20">
    <property type="entry name" value="Ankyrin repeat-containing domain"/>
    <property type="match status" value="1"/>
</dbReference>
<dbReference type="InterPro" id="IPR036770">
    <property type="entry name" value="Ankyrin_rpt-contain_sf"/>
</dbReference>
<dbReference type="PANTHER" id="PTHR46586">
    <property type="entry name" value="ANKYRIN REPEAT-CONTAINING PROTEIN"/>
    <property type="match status" value="1"/>
</dbReference>
<accession>A0A811BR58</accession>
<organism evidence="3 4">
    <name type="scientific">Pandoravirus japonicus</name>
    <dbReference type="NCBI Taxonomy" id="2823154"/>
    <lineage>
        <taxon>Viruses</taxon>
        <taxon>Pandoravirus</taxon>
    </lineage>
</organism>
<dbReference type="EMBL" id="LC625835">
    <property type="protein sequence ID" value="BCU02811.1"/>
    <property type="molecule type" value="Genomic_DNA"/>
</dbReference>
<dbReference type="SUPFAM" id="SSF81383">
    <property type="entry name" value="F-box domain"/>
    <property type="match status" value="1"/>
</dbReference>
<dbReference type="InterPro" id="IPR001810">
    <property type="entry name" value="F-box_dom"/>
</dbReference>
<protein>
    <submittedName>
        <fullName evidence="3">Ankyrin repeat domain containing protein</fullName>
    </submittedName>
</protein>
<dbReference type="InterPro" id="IPR036047">
    <property type="entry name" value="F-box-like_dom_sf"/>
</dbReference>
<evidence type="ECO:0000313" key="3">
    <source>
        <dbReference type="EMBL" id="BCU02811.1"/>
    </source>
</evidence>
<dbReference type="InterPro" id="IPR052050">
    <property type="entry name" value="SecEffector_AnkRepeat"/>
</dbReference>
<dbReference type="InterPro" id="IPR002110">
    <property type="entry name" value="Ankyrin_rpt"/>
</dbReference>
<feature type="region of interest" description="Disordered" evidence="1">
    <location>
        <begin position="474"/>
        <end position="495"/>
    </location>
</feature>
<proteinExistence type="predicted"/>
<feature type="compositionally biased region" description="Low complexity" evidence="1">
    <location>
        <begin position="479"/>
        <end position="495"/>
    </location>
</feature>
<feature type="domain" description="F-box" evidence="2">
    <location>
        <begin position="1"/>
        <end position="47"/>
    </location>
</feature>
<dbReference type="PROSITE" id="PS50181">
    <property type="entry name" value="FBOX"/>
    <property type="match status" value="1"/>
</dbReference>
<dbReference type="Pfam" id="PF12937">
    <property type="entry name" value="F-box-like"/>
    <property type="match status" value="1"/>
</dbReference>
<evidence type="ECO:0000256" key="1">
    <source>
        <dbReference type="SAM" id="MobiDB-lite"/>
    </source>
</evidence>